<name>A0AAV9MVI0_9EURO</name>
<evidence type="ECO:0000256" key="6">
    <source>
        <dbReference type="ARBA" id="ARBA00023242"/>
    </source>
</evidence>
<evidence type="ECO:0000256" key="2">
    <source>
        <dbReference type="ARBA" id="ARBA00022723"/>
    </source>
</evidence>
<dbReference type="GO" id="GO:0005634">
    <property type="term" value="C:nucleus"/>
    <property type="evidence" value="ECO:0007669"/>
    <property type="project" value="UniProtKB-SubCell"/>
</dbReference>
<keyword evidence="10" id="KW-1185">Reference proteome</keyword>
<dbReference type="PROSITE" id="PS00463">
    <property type="entry name" value="ZN2_CY6_FUNGAL_1"/>
    <property type="match status" value="1"/>
</dbReference>
<dbReference type="RefSeq" id="XP_064700594.1">
    <property type="nucleotide sequence ID" value="XM_064853859.1"/>
</dbReference>
<organism evidence="9 10">
    <name type="scientific">Exophiala bonariae</name>
    <dbReference type="NCBI Taxonomy" id="1690606"/>
    <lineage>
        <taxon>Eukaryota</taxon>
        <taxon>Fungi</taxon>
        <taxon>Dikarya</taxon>
        <taxon>Ascomycota</taxon>
        <taxon>Pezizomycotina</taxon>
        <taxon>Eurotiomycetes</taxon>
        <taxon>Chaetothyriomycetidae</taxon>
        <taxon>Chaetothyriales</taxon>
        <taxon>Herpotrichiellaceae</taxon>
        <taxon>Exophiala</taxon>
    </lineage>
</organism>
<dbReference type="CDD" id="cd12148">
    <property type="entry name" value="fungal_TF_MHR"/>
    <property type="match status" value="1"/>
</dbReference>
<dbReference type="GO" id="GO:0008270">
    <property type="term" value="F:zinc ion binding"/>
    <property type="evidence" value="ECO:0007669"/>
    <property type="project" value="InterPro"/>
</dbReference>
<keyword evidence="2" id="KW-0479">Metal-binding</keyword>
<gene>
    <name evidence="9" type="ORF">LTR84_010322</name>
</gene>
<dbReference type="GO" id="GO:0000976">
    <property type="term" value="F:transcription cis-regulatory region binding"/>
    <property type="evidence" value="ECO:0007669"/>
    <property type="project" value="TreeGrafter"/>
</dbReference>
<dbReference type="InterPro" id="IPR036864">
    <property type="entry name" value="Zn2-C6_fun-type_DNA-bd_sf"/>
</dbReference>
<dbReference type="InterPro" id="IPR007219">
    <property type="entry name" value="XnlR_reg_dom"/>
</dbReference>
<dbReference type="Gene3D" id="4.10.240.10">
    <property type="entry name" value="Zn(2)-C6 fungal-type DNA-binding domain"/>
    <property type="match status" value="1"/>
</dbReference>
<keyword evidence="6" id="KW-0539">Nucleus</keyword>
<evidence type="ECO:0000313" key="9">
    <source>
        <dbReference type="EMBL" id="KAK5044950.1"/>
    </source>
</evidence>
<dbReference type="SMART" id="SM00066">
    <property type="entry name" value="GAL4"/>
    <property type="match status" value="1"/>
</dbReference>
<dbReference type="PANTHER" id="PTHR31845">
    <property type="entry name" value="FINGER DOMAIN PROTEIN, PUTATIVE-RELATED"/>
    <property type="match status" value="1"/>
</dbReference>
<sequence>MAQYKPIRSALPTAPEDRLHDLAGAASLHGKRPKRVACVRCRQSKLKCEGLDKSTTCERCAKHSLVCEIDTDFKRINKRAKLEDLSEQVKELQSLISRSQPETNGEKLTTVSPTRDTHHTEQAIVDSPTATTELIPFPNVARRRSNSRTQSSAQADFTPSFRGSSIESPAVSSQRAQSFHLYRSANSRRLGDLLLDQQQTSNLFQVFFGHFHPHFPILNPNLTPDDCYERSQLLFWTIIAIASRSYAEEAGIYAGLRAPLDKMMWEKISSTPHSHLTIQAILLLCVWPYSSPSMITNPSFMLISIAKTACMHLGLHRPEILQDFNRVKFRVLPEHVEEAAKVWAGCCIVAESITSTEGQSPLFASTDPTLSLACDDQNIYHLPQHLRHLLVIQRFLNRVNCSMTADTTTRGGRSSAYEAGMLLASLEDDLHQLEKHLGVDVTDVCNIWISSAALQLQSYYFLEPLESPTRKHGLLRAYHTATKLISQMKHATEQNKFNTSVPHYFSQMVKLSALVVMKVLFSSCSRILDIDAGKKTFNDAISMQRSMSVENNDFPSRDCVVLTHLWAINQSSATKRDEEPTLRLNTRHSASVLHDSLWVWRNYYEERAINTEHLGRPPRVLPSLIQHSPVATMDTPNINALFEQYPTPQAGGLEQQLGTMQDMQQLQPRLSSQGLQSDNMAGPNNGLLVQNNSIMNATSPDPFDLMGNYMIPEAESSGMFYPSWMWDAGFSLQS</sequence>
<evidence type="ECO:0000256" key="7">
    <source>
        <dbReference type="SAM" id="MobiDB-lite"/>
    </source>
</evidence>
<comment type="caution">
    <text evidence="9">The sequence shown here is derived from an EMBL/GenBank/DDBJ whole genome shotgun (WGS) entry which is preliminary data.</text>
</comment>
<dbReference type="InterPro" id="IPR001138">
    <property type="entry name" value="Zn2Cys6_DnaBD"/>
</dbReference>
<evidence type="ECO:0000256" key="5">
    <source>
        <dbReference type="ARBA" id="ARBA00023163"/>
    </source>
</evidence>
<feature type="compositionally biased region" description="Polar residues" evidence="7">
    <location>
        <begin position="147"/>
        <end position="169"/>
    </location>
</feature>
<dbReference type="Proteomes" id="UP001358417">
    <property type="component" value="Unassembled WGS sequence"/>
</dbReference>
<feature type="domain" description="Zn(2)-C6 fungal-type" evidence="8">
    <location>
        <begin position="37"/>
        <end position="69"/>
    </location>
</feature>
<accession>A0AAV9MVI0</accession>
<dbReference type="Pfam" id="PF00172">
    <property type="entry name" value="Zn_clus"/>
    <property type="match status" value="1"/>
</dbReference>
<evidence type="ECO:0000256" key="3">
    <source>
        <dbReference type="ARBA" id="ARBA00023015"/>
    </source>
</evidence>
<dbReference type="SUPFAM" id="SSF57701">
    <property type="entry name" value="Zn2/Cys6 DNA-binding domain"/>
    <property type="match status" value="1"/>
</dbReference>
<feature type="region of interest" description="Disordered" evidence="7">
    <location>
        <begin position="142"/>
        <end position="169"/>
    </location>
</feature>
<keyword evidence="3" id="KW-0805">Transcription regulation</keyword>
<dbReference type="PROSITE" id="PS50048">
    <property type="entry name" value="ZN2_CY6_FUNGAL_2"/>
    <property type="match status" value="1"/>
</dbReference>
<evidence type="ECO:0000256" key="4">
    <source>
        <dbReference type="ARBA" id="ARBA00023125"/>
    </source>
</evidence>
<keyword evidence="4" id="KW-0238">DNA-binding</keyword>
<evidence type="ECO:0000256" key="1">
    <source>
        <dbReference type="ARBA" id="ARBA00004123"/>
    </source>
</evidence>
<dbReference type="GO" id="GO:0006351">
    <property type="term" value="P:DNA-templated transcription"/>
    <property type="evidence" value="ECO:0007669"/>
    <property type="project" value="InterPro"/>
</dbReference>
<evidence type="ECO:0000313" key="10">
    <source>
        <dbReference type="Proteomes" id="UP001358417"/>
    </source>
</evidence>
<dbReference type="CDD" id="cd00067">
    <property type="entry name" value="GAL4"/>
    <property type="match status" value="1"/>
</dbReference>
<protein>
    <recommendedName>
        <fullName evidence="8">Zn(2)-C6 fungal-type domain-containing protein</fullName>
    </recommendedName>
</protein>
<reference evidence="9 10" key="1">
    <citation type="submission" date="2023-08" db="EMBL/GenBank/DDBJ databases">
        <title>Black Yeasts Isolated from many extreme environments.</title>
        <authorList>
            <person name="Coleine C."/>
            <person name="Stajich J.E."/>
            <person name="Selbmann L."/>
        </authorList>
    </citation>
    <scope>NUCLEOTIDE SEQUENCE [LARGE SCALE GENOMIC DNA]</scope>
    <source>
        <strain evidence="9 10">CCFEE 5792</strain>
    </source>
</reference>
<dbReference type="GeneID" id="89978480"/>
<proteinExistence type="predicted"/>
<dbReference type="PANTHER" id="PTHR31845:SF21">
    <property type="entry name" value="REGULATORY PROTEIN LEU3"/>
    <property type="match status" value="1"/>
</dbReference>
<evidence type="ECO:0000259" key="8">
    <source>
        <dbReference type="PROSITE" id="PS50048"/>
    </source>
</evidence>
<dbReference type="GO" id="GO:0000981">
    <property type="term" value="F:DNA-binding transcription factor activity, RNA polymerase II-specific"/>
    <property type="evidence" value="ECO:0007669"/>
    <property type="project" value="InterPro"/>
</dbReference>
<dbReference type="AlphaFoldDB" id="A0AAV9MVI0"/>
<dbReference type="EMBL" id="JAVRRD010000041">
    <property type="protein sequence ID" value="KAK5044950.1"/>
    <property type="molecule type" value="Genomic_DNA"/>
</dbReference>
<dbReference type="InterPro" id="IPR051089">
    <property type="entry name" value="prtT"/>
</dbReference>
<comment type="subcellular location">
    <subcellularLocation>
        <location evidence="1">Nucleus</location>
    </subcellularLocation>
</comment>
<dbReference type="Pfam" id="PF04082">
    <property type="entry name" value="Fungal_trans"/>
    <property type="match status" value="1"/>
</dbReference>
<keyword evidence="5" id="KW-0804">Transcription</keyword>